<dbReference type="InterPro" id="IPR006935">
    <property type="entry name" value="Helicase/UvrB_N"/>
</dbReference>
<dbReference type="SMART" id="SM00487">
    <property type="entry name" value="DEXDc"/>
    <property type="match status" value="1"/>
</dbReference>
<protein>
    <submittedName>
        <fullName evidence="2">Putative type III restriction protein, res subunit</fullName>
    </submittedName>
</protein>
<dbReference type="EMBL" id="KP211958">
    <property type="protein sequence ID" value="AJK27484.1"/>
    <property type="molecule type" value="Genomic_DNA"/>
</dbReference>
<accession>A0A0C5AE47</accession>
<evidence type="ECO:0000313" key="3">
    <source>
        <dbReference type="Proteomes" id="UP000032135"/>
    </source>
</evidence>
<dbReference type="Proteomes" id="UP000032135">
    <property type="component" value="Segment"/>
</dbReference>
<dbReference type="InterPro" id="IPR027417">
    <property type="entry name" value="P-loop_NTPase"/>
</dbReference>
<dbReference type="PROSITE" id="PS51192">
    <property type="entry name" value="HELICASE_ATP_BIND_1"/>
    <property type="match status" value="1"/>
</dbReference>
<dbReference type="GO" id="GO:0016787">
    <property type="term" value="F:hydrolase activity"/>
    <property type="evidence" value="ECO:0007669"/>
    <property type="project" value="InterPro"/>
</dbReference>
<dbReference type="InterPro" id="IPR050742">
    <property type="entry name" value="Helicase_Restrict-Modif_Enz"/>
</dbReference>
<gene>
    <name evidence="2" type="ORF">PTIM40_57</name>
</gene>
<dbReference type="PANTHER" id="PTHR47396">
    <property type="entry name" value="TYPE I RESTRICTION ENZYME ECOKI R PROTEIN"/>
    <property type="match status" value="1"/>
</dbReference>
<dbReference type="GO" id="GO:0005524">
    <property type="term" value="F:ATP binding"/>
    <property type="evidence" value="ECO:0007669"/>
    <property type="project" value="InterPro"/>
</dbReference>
<dbReference type="GO" id="GO:0003677">
    <property type="term" value="F:DNA binding"/>
    <property type="evidence" value="ECO:0007669"/>
    <property type="project" value="InterPro"/>
</dbReference>
<dbReference type="GeneID" id="26516602"/>
<dbReference type="Gene3D" id="3.40.50.300">
    <property type="entry name" value="P-loop containing nucleotide triphosphate hydrolases"/>
    <property type="match status" value="2"/>
</dbReference>
<dbReference type="RefSeq" id="YP_009188132.1">
    <property type="nucleotide sequence ID" value="NC_028663.1"/>
</dbReference>
<keyword evidence="3" id="KW-1185">Reference proteome</keyword>
<proteinExistence type="predicted"/>
<name>A0A0C5AE47_9CAUD</name>
<dbReference type="InterPro" id="IPR001650">
    <property type="entry name" value="Helicase_C-like"/>
</dbReference>
<evidence type="ECO:0000313" key="2">
    <source>
        <dbReference type="EMBL" id="AJK27484.1"/>
    </source>
</evidence>
<dbReference type="Pfam" id="PF00271">
    <property type="entry name" value="Helicase_C"/>
    <property type="match status" value="1"/>
</dbReference>
<reference evidence="2 3" key="1">
    <citation type="submission" date="2014-11" db="EMBL/GenBank/DDBJ databases">
        <authorList>
            <person name="Fedida A."/>
            <person name="Lindell D."/>
        </authorList>
    </citation>
    <scope>NUCLEOTIDE SEQUENCE [LARGE SCALE GENOMIC DNA]</scope>
</reference>
<evidence type="ECO:0000259" key="1">
    <source>
        <dbReference type="PROSITE" id="PS51192"/>
    </source>
</evidence>
<feature type="domain" description="Helicase ATP-binding" evidence="1">
    <location>
        <begin position="23"/>
        <end position="199"/>
    </location>
</feature>
<dbReference type="OrthoDB" id="2412at10239"/>
<dbReference type="SUPFAM" id="SSF52540">
    <property type="entry name" value="P-loop containing nucleoside triphosphate hydrolases"/>
    <property type="match status" value="1"/>
</dbReference>
<dbReference type="InterPro" id="IPR014001">
    <property type="entry name" value="Helicase_ATP-bd"/>
</dbReference>
<dbReference type="KEGG" id="vg:26516602"/>
<organism evidence="2 3">
    <name type="scientific">Cyanophage P-TIM40</name>
    <dbReference type="NCBI Taxonomy" id="1589733"/>
    <lineage>
        <taxon>Viruses</taxon>
        <taxon>Duplodnaviria</taxon>
        <taxon>Heunggongvirae</taxon>
        <taxon>Uroviricota</taxon>
        <taxon>Caudoviricetes</taxon>
        <taxon>Pantevenvirales</taxon>
        <taxon>Kyanoviridae</taxon>
        <taxon>Libanvirus</taxon>
        <taxon>Libanvirus ptim40</taxon>
    </lineage>
</organism>
<sequence>MCYNTSNDTNTLITLRPHQARALDAMQSADKGQVIVPTGGGKTFIMIQHAKQLLETFDGYLDRPKHIVVVAPRILLAQQLCDDFMQHIKGRVCHAHSGETHYYSTTKSAQIANFFEGCKMLSENLITFTTYHSLHKVLDSDAPIDAIYFDEAHNSVTRQFFPKAMAASAIARKCYFFTATPRTARKNEGIFTRGMNNKYVYGDVLESVPAPELIANGSIVSPTIVPFTTDMDLDRDTMHETQTKTVINVLDTLDDESASKVLIAVPSSRILGNMIGHTTLLSQLRLRGYDYLHVTSKYGAYINDKKVNREEFMTTLSDWGKDANKKFIVMHYSILSEGINVHGLTHCILLRNLNVVSMAQTIGRVIRMHKDDTQAIAEGRIPAGACQFYKKPTGYLTVPIHNNYGNAVVKRLQRVVDEIFVKGMAPTAVI</sequence>
<dbReference type="PANTHER" id="PTHR47396:SF1">
    <property type="entry name" value="ATP-DEPENDENT HELICASE IRC3-RELATED"/>
    <property type="match status" value="1"/>
</dbReference>
<dbReference type="Pfam" id="PF04851">
    <property type="entry name" value="ResIII"/>
    <property type="match status" value="1"/>
</dbReference>